<proteinExistence type="predicted"/>
<accession>A0A3S4VIT0</accession>
<dbReference type="Proteomes" id="UP000277858">
    <property type="component" value="Chromosome"/>
</dbReference>
<dbReference type="GO" id="GO:0000287">
    <property type="term" value="F:magnesium ion binding"/>
    <property type="evidence" value="ECO:0007669"/>
    <property type="project" value="TreeGrafter"/>
</dbReference>
<dbReference type="OrthoDB" id="3180855at2"/>
<keyword evidence="2" id="KW-1185">Reference proteome</keyword>
<dbReference type="STRING" id="1122997.GCA_000425285_01831"/>
<dbReference type="Gene3D" id="3.30.1240.10">
    <property type="match status" value="1"/>
</dbReference>
<keyword evidence="1" id="KW-0378">Hydrolase</keyword>
<dbReference type="GO" id="GO:0016791">
    <property type="term" value="F:phosphatase activity"/>
    <property type="evidence" value="ECO:0007669"/>
    <property type="project" value="UniProtKB-ARBA"/>
</dbReference>
<protein>
    <submittedName>
        <fullName evidence="1">Phosphatase YidA</fullName>
        <ecNumber evidence="1">3.1.3.-</ecNumber>
    </submittedName>
</protein>
<dbReference type="Pfam" id="PF08282">
    <property type="entry name" value="Hydrolase_3"/>
    <property type="match status" value="1"/>
</dbReference>
<dbReference type="NCBIfam" id="TIGR01484">
    <property type="entry name" value="HAD-SF-IIB"/>
    <property type="match status" value="1"/>
</dbReference>
<dbReference type="EMBL" id="LR134473">
    <property type="protein sequence ID" value="VEI02946.1"/>
    <property type="molecule type" value="Genomic_DNA"/>
</dbReference>
<dbReference type="InterPro" id="IPR036412">
    <property type="entry name" value="HAD-like_sf"/>
</dbReference>
<sequence length="268" mass="28704">MLIATDLDGTLVRHDNSISPRCRAAIRAAEEAGIPVVPTTGRQIGGLETVLDAFSRYAVVSNGALAFDLAHDMRVLFSLMTPAATVRAFVETVLEDLPRAQFASVRQDGRVFAVTERYVEEMGDDELVKDSAEFLPVDLEDICSHDCLKLMVRTDEMDQDQFVAHTLALQVPGAHTSNSGFPMVEMCAAGHDKAAGLDRLCHQLGMTRADVVALGDGGNDAEMLAWAGRSFAMADGQQLAKDAATDIAPPLAEDGFAQVVESLVEQAA</sequence>
<dbReference type="PROSITE" id="PS01229">
    <property type="entry name" value="COF_2"/>
    <property type="match status" value="1"/>
</dbReference>
<reference evidence="1 2" key="1">
    <citation type="submission" date="2018-12" db="EMBL/GenBank/DDBJ databases">
        <authorList>
            <consortium name="Pathogen Informatics"/>
        </authorList>
    </citation>
    <scope>NUCLEOTIDE SEQUENCE [LARGE SCALE GENOMIC DNA]</scope>
    <source>
        <strain evidence="1 2">NCTC13652</strain>
    </source>
</reference>
<dbReference type="RefSeq" id="WP_028703335.1">
    <property type="nucleotide sequence ID" value="NZ_JAKDOF010000056.1"/>
</dbReference>
<evidence type="ECO:0000313" key="1">
    <source>
        <dbReference type="EMBL" id="VEI02946.1"/>
    </source>
</evidence>
<gene>
    <name evidence="1" type="primary">yidA_2</name>
    <name evidence="1" type="ORF">NCTC13652_01142</name>
</gene>
<dbReference type="PANTHER" id="PTHR10000:SF8">
    <property type="entry name" value="HAD SUPERFAMILY HYDROLASE-LIKE, TYPE 3"/>
    <property type="match status" value="1"/>
</dbReference>
<dbReference type="PANTHER" id="PTHR10000">
    <property type="entry name" value="PHOSPHOSERINE PHOSPHATASE"/>
    <property type="match status" value="1"/>
</dbReference>
<evidence type="ECO:0000313" key="2">
    <source>
        <dbReference type="Proteomes" id="UP000277858"/>
    </source>
</evidence>
<dbReference type="Gene3D" id="3.40.50.1000">
    <property type="entry name" value="HAD superfamily/HAD-like"/>
    <property type="match status" value="1"/>
</dbReference>
<dbReference type="SFLD" id="SFLDS00003">
    <property type="entry name" value="Haloacid_Dehalogenase"/>
    <property type="match status" value="1"/>
</dbReference>
<dbReference type="SFLD" id="SFLDG01140">
    <property type="entry name" value="C2.B:_Phosphomannomutase_and_P"/>
    <property type="match status" value="1"/>
</dbReference>
<dbReference type="InterPro" id="IPR023214">
    <property type="entry name" value="HAD_sf"/>
</dbReference>
<name>A0A3S4VIT0_9ACTN</name>
<dbReference type="GO" id="GO:0005829">
    <property type="term" value="C:cytosol"/>
    <property type="evidence" value="ECO:0007669"/>
    <property type="project" value="TreeGrafter"/>
</dbReference>
<dbReference type="EC" id="3.1.3.-" evidence="1"/>
<dbReference type="AlphaFoldDB" id="A0A3S4VIT0"/>
<dbReference type="SUPFAM" id="SSF56784">
    <property type="entry name" value="HAD-like"/>
    <property type="match status" value="1"/>
</dbReference>
<dbReference type="InterPro" id="IPR006379">
    <property type="entry name" value="HAD-SF_hydro_IIB"/>
</dbReference>
<organism evidence="1 2">
    <name type="scientific">Acidipropionibacterium jensenii</name>
    <dbReference type="NCBI Taxonomy" id="1749"/>
    <lineage>
        <taxon>Bacteria</taxon>
        <taxon>Bacillati</taxon>
        <taxon>Actinomycetota</taxon>
        <taxon>Actinomycetes</taxon>
        <taxon>Propionibacteriales</taxon>
        <taxon>Propionibacteriaceae</taxon>
        <taxon>Acidipropionibacterium</taxon>
    </lineage>
</organism>